<name>A0AAI9WN58_9BURK</name>
<dbReference type="InterPro" id="IPR009081">
    <property type="entry name" value="PP-bd_ACP"/>
</dbReference>
<dbReference type="InterPro" id="IPR025110">
    <property type="entry name" value="AMP-bd_C"/>
</dbReference>
<evidence type="ECO:0000256" key="2">
    <source>
        <dbReference type="ARBA" id="ARBA00022450"/>
    </source>
</evidence>
<dbReference type="NCBIfam" id="TIGR01733">
    <property type="entry name" value="AA-adenyl-dom"/>
    <property type="match status" value="1"/>
</dbReference>
<dbReference type="GO" id="GO:0003824">
    <property type="term" value="F:catalytic activity"/>
    <property type="evidence" value="ECO:0007669"/>
    <property type="project" value="InterPro"/>
</dbReference>
<accession>A0AAI9WN58</accession>
<dbReference type="Gene3D" id="1.10.1200.10">
    <property type="entry name" value="ACP-like"/>
    <property type="match status" value="2"/>
</dbReference>
<organism evidence="5 6">
    <name type="scientific">Sutterella seckii</name>
    <dbReference type="NCBI Taxonomy" id="1944635"/>
    <lineage>
        <taxon>Bacteria</taxon>
        <taxon>Pseudomonadati</taxon>
        <taxon>Pseudomonadota</taxon>
        <taxon>Betaproteobacteria</taxon>
        <taxon>Burkholderiales</taxon>
        <taxon>Sutterellaceae</taxon>
        <taxon>Sutterella</taxon>
    </lineage>
</organism>
<dbReference type="PROSITE" id="PS00012">
    <property type="entry name" value="PHOSPHOPANTETHEINE"/>
    <property type="match status" value="2"/>
</dbReference>
<dbReference type="SUPFAM" id="SSF52777">
    <property type="entry name" value="CoA-dependent acyltransferases"/>
    <property type="match status" value="2"/>
</dbReference>
<evidence type="ECO:0000313" key="5">
    <source>
        <dbReference type="EMBL" id="KAB7651365.1"/>
    </source>
</evidence>
<proteinExistence type="predicted"/>
<evidence type="ECO:0000256" key="3">
    <source>
        <dbReference type="ARBA" id="ARBA00022553"/>
    </source>
</evidence>
<dbReference type="GO" id="GO:0044550">
    <property type="term" value="P:secondary metabolite biosynthetic process"/>
    <property type="evidence" value="ECO:0007669"/>
    <property type="project" value="TreeGrafter"/>
</dbReference>
<keyword evidence="6" id="KW-1185">Reference proteome</keyword>
<dbReference type="InterPro" id="IPR010071">
    <property type="entry name" value="AA_adenyl_dom"/>
</dbReference>
<evidence type="ECO:0000259" key="4">
    <source>
        <dbReference type="PROSITE" id="PS50075"/>
    </source>
</evidence>
<dbReference type="Pfam" id="PF13193">
    <property type="entry name" value="AMP-binding_C"/>
    <property type="match status" value="2"/>
</dbReference>
<dbReference type="Pfam" id="PF00501">
    <property type="entry name" value="AMP-binding"/>
    <property type="match status" value="2"/>
</dbReference>
<dbReference type="InterPro" id="IPR042099">
    <property type="entry name" value="ANL_N_sf"/>
</dbReference>
<evidence type="ECO:0000256" key="1">
    <source>
        <dbReference type="ARBA" id="ARBA00001957"/>
    </source>
</evidence>
<dbReference type="InterPro" id="IPR000873">
    <property type="entry name" value="AMP-dep_synth/lig_dom"/>
</dbReference>
<reference evidence="5 6" key="1">
    <citation type="submission" date="2019-10" db="EMBL/GenBank/DDBJ databases">
        <title>Genome diversity of Sutterella seckii.</title>
        <authorList>
            <person name="Chaplin A.V."/>
            <person name="Sokolova S.R."/>
            <person name="Mosin K.A."/>
            <person name="Ivanova E.L."/>
            <person name="Kochetkova T.O."/>
            <person name="Goltsov A.Y."/>
            <person name="Trofimov D.Y."/>
            <person name="Efimov B.A."/>
        </authorList>
    </citation>
    <scope>NUCLEOTIDE SEQUENCE [LARGE SCALE GENOMIC DNA]</scope>
    <source>
        <strain evidence="5 6">ASD3426</strain>
    </source>
</reference>
<dbReference type="SUPFAM" id="SSF47336">
    <property type="entry name" value="ACP-like"/>
    <property type="match status" value="2"/>
</dbReference>
<dbReference type="InterPro" id="IPR045851">
    <property type="entry name" value="AMP-bd_C_sf"/>
</dbReference>
<dbReference type="InterPro" id="IPR036736">
    <property type="entry name" value="ACP-like_sf"/>
</dbReference>
<dbReference type="GO" id="GO:0031177">
    <property type="term" value="F:phosphopantetheine binding"/>
    <property type="evidence" value="ECO:0007669"/>
    <property type="project" value="TreeGrafter"/>
</dbReference>
<dbReference type="InterPro" id="IPR020845">
    <property type="entry name" value="AMP-binding_CS"/>
</dbReference>
<dbReference type="PROSITE" id="PS50075">
    <property type="entry name" value="CARRIER"/>
    <property type="match status" value="2"/>
</dbReference>
<dbReference type="PROSITE" id="PS00455">
    <property type="entry name" value="AMP_BINDING"/>
    <property type="match status" value="2"/>
</dbReference>
<dbReference type="Gene3D" id="3.30.559.10">
    <property type="entry name" value="Chloramphenicol acetyltransferase-like domain"/>
    <property type="match status" value="1"/>
</dbReference>
<dbReference type="Gene3D" id="3.30.559.30">
    <property type="entry name" value="Nonribosomal peptide synthetase, condensation domain"/>
    <property type="match status" value="1"/>
</dbReference>
<protein>
    <submittedName>
        <fullName evidence="5">Amino acid adenylation domain-containing protein</fullName>
    </submittedName>
</protein>
<feature type="domain" description="Carrier" evidence="4">
    <location>
        <begin position="1644"/>
        <end position="1718"/>
    </location>
</feature>
<feature type="domain" description="Carrier" evidence="4">
    <location>
        <begin position="563"/>
        <end position="638"/>
    </location>
</feature>
<dbReference type="Proteomes" id="UP000469462">
    <property type="component" value="Unassembled WGS sequence"/>
</dbReference>
<dbReference type="GO" id="GO:0005737">
    <property type="term" value="C:cytoplasm"/>
    <property type="evidence" value="ECO:0007669"/>
    <property type="project" value="TreeGrafter"/>
</dbReference>
<dbReference type="Pfam" id="PF00550">
    <property type="entry name" value="PP-binding"/>
    <property type="match status" value="2"/>
</dbReference>
<sequence>MQKRPGIAESIIVYCFDFEYPQLWLLYLHLSDAMTNSKKNPAFYERIEDVCRACPDVPAAEAPEGTLTYGELLRRSSGVAQALQEQKREVVGLLFPAGLDYLVSLLGTARSQNAFMPLDPSFPEKRLLRFIEVSGCRTVVSTRSVGEAFPEILNSGVRMVWIEDLEASDDELVREPVKPLDPAYVMFTSGSTGEPKAVLGNQRGLAHFIGWERKEFGLDENPPRSSWLSAITFDVSLRDILIPLSTGGTLCVPSPDERQVPHLLARWLREKRVSFMHCVPTVLRLLTQALDEPLPDMRTTLSAGEPLFARDVNLYRERASAHPAQIEMVNLYGPTETTLAKFFWRMPAGEPLPQAPGQMLPVGHPLPGTAALILDGAMLCPPGEVGEIYIRTRYRTSGYLNRPELTKKVFVQNPLTDDPDDIIYRSGDLGKYIDDEGTVECLGRRDGQVKISGVRIELGEVETDLREIQGVEDAAVVAHVDGSGQKFLVGYVTLTESSESLLGPREDVPERLREELAKVLAPQSVPSIILVVDDLPRTTSGKVNKRMLPKPDELLGEEAACVPPATRTEERICALWRELFERDRISVETPFAQLGGDSLHAIKALSLLYREFNANLSLREFFHAKTVRELAKILDDRGFGSAEGAKTDADEGALEPAQKAAGESAPLTSVQKGIWMAEQMAEGGDAYALPEAYELDADIDFEKLALAFQEVQKRHDALRTVFAASPEGEVRQQVSRLPLAVFENLGDLSPEEAQAAIAANRRHAFDLEHGPLVRLAGGKIRAAEGACRTLILFNIHHIVCDVTSLAVVADELGTIYGSLLRGEEPLSRLTAAPALSFAAYAEEEAQRRERPEFASRLKEAAKEIGRIDKRAALPADFHDADVRTFAGDTVRREISPEVYKRLKRTAGKAGASMYSLFLSLVNVLLMRKSGVTKVVTGAPVLGRSRPGLENAVGCFVNVAPVVCEAGPDAGFEALLKTADSAVKRALERQDLPIDLIEEAAGASHAPGESPFFDVLVAAVSSNVAVPQLGGIPMKDAEPEALWHEARYDLVFHFTERKDSAALDLNFAADRFSRAHMERAADAIIAEAEAVARMSPTELKGTVSSPRNMPLMSEMDLARLEMLSSGPERPVTFRSIGQSLLRFAIETPDAPAVIHPDQAGAPQSVSYAEAAAKAVAIAAALRAKGVKSGDFVALLADRSPESFEALAAIDLLNAVYVPVDASLPEKRIQSLMDTASPALCLADRSGEAIALPAGLAKVNLSQIELSSAENSALPECPEDSSRTAAILFTSGTTGAPKGSRCPLKGILNTAEAINRELGVEPESRVLQFASPSFDAALLTIAMAWCAGAAAVTAPRDVIESPEVFAAWLRKSGADRAVLPPAYVRELLREAPDGLECLKAFMMGGEVPPAEALKDAVESGVPIFNGYGPSEASVCSASRRLTPEDCAPGADIPIGAPLPNTTVRIADALGGLAGFDEPGEMWISGLGVSAGYVKTPVGNSAFFDDSQYGMTYRTGDLGIRRDDGTILYRGRMDDQVKVAGNRIEPAEVTAVLQACPLIDEAVVLPVTMLGSTRLAAWVVPKAGMKSFVRDDALRDWCTERLPSYAVPSLFVVLEKFLRTPNGKVDGAALKALLEREAPAGESGSSGSPSGLEGELLELWRNMLRRPNLSLDDNLMSAGADSIIAIRAVQAMARKGLKAAVRDIFRARTVRALAKTVAVSSKTMEGASASEDVVLSPAARRFPGIRR</sequence>
<gene>
    <name evidence="5" type="ORF">GBM96_06095</name>
</gene>
<keyword evidence="2" id="KW-0596">Phosphopantetheine</keyword>
<dbReference type="Pfam" id="PF00668">
    <property type="entry name" value="Condensation"/>
    <property type="match status" value="1"/>
</dbReference>
<dbReference type="CDD" id="cd05930">
    <property type="entry name" value="A_NRPS"/>
    <property type="match status" value="1"/>
</dbReference>
<dbReference type="PANTHER" id="PTHR45527:SF1">
    <property type="entry name" value="FATTY ACID SYNTHASE"/>
    <property type="match status" value="1"/>
</dbReference>
<dbReference type="PANTHER" id="PTHR45527">
    <property type="entry name" value="NONRIBOSOMAL PEPTIDE SYNTHETASE"/>
    <property type="match status" value="1"/>
</dbReference>
<dbReference type="Gene3D" id="3.30.300.30">
    <property type="match status" value="2"/>
</dbReference>
<dbReference type="InterPro" id="IPR001242">
    <property type="entry name" value="Condensation_dom"/>
</dbReference>
<keyword evidence="3" id="KW-0597">Phosphoprotein</keyword>
<dbReference type="Gene3D" id="3.40.50.12780">
    <property type="entry name" value="N-terminal domain of ligase-like"/>
    <property type="match status" value="2"/>
</dbReference>
<comment type="cofactor">
    <cofactor evidence="1">
        <name>pantetheine 4'-phosphate</name>
        <dbReference type="ChEBI" id="CHEBI:47942"/>
    </cofactor>
</comment>
<evidence type="ECO:0000313" key="6">
    <source>
        <dbReference type="Proteomes" id="UP000469462"/>
    </source>
</evidence>
<dbReference type="InterPro" id="IPR023213">
    <property type="entry name" value="CAT-like_dom_sf"/>
</dbReference>
<dbReference type="SUPFAM" id="SSF56801">
    <property type="entry name" value="Acetyl-CoA synthetase-like"/>
    <property type="match status" value="2"/>
</dbReference>
<dbReference type="EMBL" id="WEHW01000016">
    <property type="protein sequence ID" value="KAB7651365.1"/>
    <property type="molecule type" value="Genomic_DNA"/>
</dbReference>
<comment type="caution">
    <text evidence="5">The sequence shown here is derived from an EMBL/GenBank/DDBJ whole genome shotgun (WGS) entry which is preliminary data.</text>
</comment>
<dbReference type="GO" id="GO:0043041">
    <property type="term" value="P:amino acid activation for nonribosomal peptide biosynthetic process"/>
    <property type="evidence" value="ECO:0007669"/>
    <property type="project" value="TreeGrafter"/>
</dbReference>
<dbReference type="InterPro" id="IPR006162">
    <property type="entry name" value="Ppantetheine_attach_site"/>
</dbReference>